<feature type="compositionally biased region" description="Low complexity" evidence="1">
    <location>
        <begin position="439"/>
        <end position="469"/>
    </location>
</feature>
<protein>
    <submittedName>
        <fullName evidence="2">SERTA domain-containing protein 3</fullName>
    </submittedName>
</protein>
<feature type="compositionally biased region" description="Low complexity" evidence="1">
    <location>
        <begin position="713"/>
        <end position="725"/>
    </location>
</feature>
<accession>A0AAW0B126</accession>
<dbReference type="Proteomes" id="UP001383192">
    <property type="component" value="Unassembled WGS sequence"/>
</dbReference>
<proteinExistence type="predicted"/>
<comment type="caution">
    <text evidence="2">The sequence shown here is derived from an EMBL/GenBank/DDBJ whole genome shotgun (WGS) entry which is preliminary data.</text>
</comment>
<gene>
    <name evidence="2" type="primary">RBT1_43</name>
    <name evidence="2" type="ORF">VNI00_018036</name>
</gene>
<evidence type="ECO:0000313" key="3">
    <source>
        <dbReference type="Proteomes" id="UP001383192"/>
    </source>
</evidence>
<feature type="compositionally biased region" description="Low complexity" evidence="1">
    <location>
        <begin position="181"/>
        <end position="192"/>
    </location>
</feature>
<feature type="compositionally biased region" description="Basic residues" evidence="1">
    <location>
        <begin position="630"/>
        <end position="640"/>
    </location>
</feature>
<dbReference type="EMBL" id="JAYKXP010000206">
    <property type="protein sequence ID" value="KAK7019651.1"/>
    <property type="molecule type" value="Genomic_DNA"/>
</dbReference>
<feature type="region of interest" description="Disordered" evidence="1">
    <location>
        <begin position="394"/>
        <end position="733"/>
    </location>
</feature>
<name>A0AAW0B126_9AGAR</name>
<evidence type="ECO:0000313" key="2">
    <source>
        <dbReference type="EMBL" id="KAK7019651.1"/>
    </source>
</evidence>
<sequence length="907" mass="98753">MPNPGAFSGGRLFLLNSFLEGYRQAIEDGGELEFLANVVRVYHSIYPETMNENEGPTEAQVEALLSNLIMEQVEDPVFMLPVQKPGQSDADFEEEMRAYEELKKRYAFRADQIFRWFNYRRLARTPPRREPDALERLLGKLAGVTSSGRRKLPDYTVWARANAEEVEPLVKKQVEELQGQQAVGKAQAAEAGNGSGAAGGPSGGNGTLGPLDGKGKVEGGQDKKGKGKFVKKGKGAYVAVRQEVIRNAFETLPESDRKKWAEKARSEAQQREAAYRAAIFSPPPTDPASRQSAIERTPGFLQPILEGLSAATGWCFTIVGGGPEPADGGRLNIIASHSGVTGGTVPLNFGAAYRQYYKTHWIPGYAHFLQRVYSVEECRKRALPTEGPTLASIINEESDGVSHDRIVLPPKLPQGVNLSKLGQKPSDSTPNPFKPPATSSCSSTMPAAGSSSMASSNQSNQEANKSSNALNPGRKSQVARMTTGGRAPPIPAPRMSTGGKGLSSGVKPSQPPAQSQKDRPARYRLAGSSRAQEEGCGEKPATTSRPRSASLPPSPSKNGRSSSMSTVPTPPRDTQSPRALSPATVPSSQSPPFLWRSTLPSPPPQAPDDASMNIDFDTSAPRVTKTYRSPSKKKGGKRTRSSMAVDLDAVNASSKSDENDSDSASLHAEEQPSKRQKRGCNESISAPANVRQGKKRRVGSSTSAPVGRRGAGSEQQNSVSSSSTQPAALDVPTPPGCPEYVIRVLMLCREVGLDIDFRRMLRLYLKIDGAAGFAGRGRLTSDCRPDGLQAWINRARSHTYRPDTSDLSVYYEEFFEWFKQCMPVWRKDQRKGIRLTRDPNGDWEPLRLTGSNGIVSLVAALAWWKEALDRLPRETQRQKQMFTCRRAEYEGALDEVIYCFEGLAKNL</sequence>
<feature type="compositionally biased region" description="Basic and acidic residues" evidence="1">
    <location>
        <begin position="213"/>
        <end position="224"/>
    </location>
</feature>
<evidence type="ECO:0000256" key="1">
    <source>
        <dbReference type="SAM" id="MobiDB-lite"/>
    </source>
</evidence>
<reference evidence="2 3" key="1">
    <citation type="submission" date="2024-01" db="EMBL/GenBank/DDBJ databases">
        <title>A draft genome for a cacao thread blight-causing isolate of Paramarasmius palmivorus.</title>
        <authorList>
            <person name="Baruah I.K."/>
            <person name="Bukari Y."/>
            <person name="Amoako-Attah I."/>
            <person name="Meinhardt L.W."/>
            <person name="Bailey B.A."/>
            <person name="Cohen S.P."/>
        </authorList>
    </citation>
    <scope>NUCLEOTIDE SEQUENCE [LARGE SCALE GENOMIC DNA]</scope>
    <source>
        <strain evidence="2 3">GH-12</strain>
    </source>
</reference>
<organism evidence="2 3">
    <name type="scientific">Paramarasmius palmivorus</name>
    <dbReference type="NCBI Taxonomy" id="297713"/>
    <lineage>
        <taxon>Eukaryota</taxon>
        <taxon>Fungi</taxon>
        <taxon>Dikarya</taxon>
        <taxon>Basidiomycota</taxon>
        <taxon>Agaricomycotina</taxon>
        <taxon>Agaricomycetes</taxon>
        <taxon>Agaricomycetidae</taxon>
        <taxon>Agaricales</taxon>
        <taxon>Marasmiineae</taxon>
        <taxon>Marasmiaceae</taxon>
        <taxon>Paramarasmius</taxon>
    </lineage>
</organism>
<feature type="compositionally biased region" description="Gly residues" evidence="1">
    <location>
        <begin position="193"/>
        <end position="207"/>
    </location>
</feature>
<feature type="region of interest" description="Disordered" evidence="1">
    <location>
        <begin position="181"/>
        <end position="228"/>
    </location>
</feature>
<feature type="compositionally biased region" description="Polar residues" evidence="1">
    <location>
        <begin position="557"/>
        <end position="591"/>
    </location>
</feature>
<dbReference type="AlphaFoldDB" id="A0AAW0B126"/>
<keyword evidence="3" id="KW-1185">Reference proteome</keyword>